<evidence type="ECO:0000256" key="1">
    <source>
        <dbReference type="SAM" id="MobiDB-lite"/>
    </source>
</evidence>
<evidence type="ECO:0000313" key="3">
    <source>
        <dbReference type="Proteomes" id="UP000011200"/>
    </source>
</evidence>
<name>A0A2U9PQ12_MYCSE</name>
<feature type="compositionally biased region" description="Basic and acidic residues" evidence="1">
    <location>
        <begin position="1"/>
        <end position="29"/>
    </location>
</feature>
<organism evidence="2 3">
    <name type="scientific">Mycolicibacterium smegmatis (strain MKD8)</name>
    <name type="common">Mycobacterium smegmatis</name>
    <dbReference type="NCBI Taxonomy" id="1214915"/>
    <lineage>
        <taxon>Bacteria</taxon>
        <taxon>Bacillati</taxon>
        <taxon>Actinomycetota</taxon>
        <taxon>Actinomycetes</taxon>
        <taxon>Mycobacteriales</taxon>
        <taxon>Mycobacteriaceae</taxon>
        <taxon>Mycolicibacterium</taxon>
    </lineage>
</organism>
<sequence length="48" mass="5551">MFAAGRDEHQNYNRGDSSTDSRGRSEAHSRKAKPSKWQLIWEMTASRL</sequence>
<reference evidence="2 3" key="1">
    <citation type="journal article" date="2013" name="Genome Announc.">
        <title>Draft genome sequence of MKD8, a conjugal recipient Mycobacterium smegmatis strain.</title>
        <authorList>
            <person name="Gray T.A."/>
            <person name="Palumbo M.J."/>
            <person name="Derbyshire K.M."/>
        </authorList>
    </citation>
    <scope>NUCLEOTIDE SEQUENCE [LARGE SCALE GENOMIC DNA]</scope>
    <source>
        <strain evidence="2 3">MKD8</strain>
    </source>
</reference>
<reference evidence="3" key="2">
    <citation type="submission" date="2018-03" db="EMBL/GenBank/DDBJ databases">
        <authorList>
            <person name="Derbyshire K."/>
            <person name="Gray T.A."/>
            <person name="Champion M."/>
        </authorList>
    </citation>
    <scope>NUCLEOTIDE SEQUENCE [LARGE SCALE GENOMIC DNA]</scope>
    <source>
        <strain evidence="3">MKD8</strain>
    </source>
</reference>
<feature type="region of interest" description="Disordered" evidence="1">
    <location>
        <begin position="1"/>
        <end position="48"/>
    </location>
</feature>
<evidence type="ECO:0000313" key="2">
    <source>
        <dbReference type="EMBL" id="AWT53842.1"/>
    </source>
</evidence>
<proteinExistence type="predicted"/>
<dbReference type="EMBL" id="CP027541">
    <property type="protein sequence ID" value="AWT53842.1"/>
    <property type="molecule type" value="Genomic_DNA"/>
</dbReference>
<protein>
    <submittedName>
        <fullName evidence="2">Uncharacterized protein</fullName>
    </submittedName>
</protein>
<dbReference type="Proteomes" id="UP000011200">
    <property type="component" value="Chromosome"/>
</dbReference>
<dbReference type="AlphaFoldDB" id="A0A2U9PQ12"/>
<gene>
    <name evidence="2" type="ORF">D806_028680</name>
</gene>
<accession>A0A2U9PQ12</accession>